<dbReference type="EMBL" id="FWFW01000002">
    <property type="protein sequence ID" value="SLN23941.1"/>
    <property type="molecule type" value="Genomic_DNA"/>
</dbReference>
<comment type="similarity">
    <text evidence="3">Belongs to the methyl-accepting chemotaxis (MCP) protein family.</text>
</comment>
<dbReference type="AlphaFoldDB" id="A0A1Y5RS87"/>
<dbReference type="CDD" id="cd00130">
    <property type="entry name" value="PAS"/>
    <property type="match status" value="3"/>
</dbReference>
<dbReference type="OrthoDB" id="9765776at2"/>
<proteinExistence type="inferred from homology"/>
<evidence type="ECO:0000259" key="8">
    <source>
        <dbReference type="PROSITE" id="PS50885"/>
    </source>
</evidence>
<feature type="domain" description="PAS" evidence="6">
    <location>
        <begin position="132"/>
        <end position="205"/>
    </location>
</feature>
<dbReference type="GO" id="GO:0016020">
    <property type="term" value="C:membrane"/>
    <property type="evidence" value="ECO:0007669"/>
    <property type="project" value="UniProtKB-SubCell"/>
</dbReference>
<evidence type="ECO:0000256" key="3">
    <source>
        <dbReference type="ARBA" id="ARBA00029447"/>
    </source>
</evidence>
<dbReference type="SMART" id="SM00086">
    <property type="entry name" value="PAC"/>
    <property type="match status" value="3"/>
</dbReference>
<dbReference type="GO" id="GO:0004888">
    <property type="term" value="F:transmembrane signaling receptor activity"/>
    <property type="evidence" value="ECO:0007669"/>
    <property type="project" value="InterPro"/>
</dbReference>
<keyword evidence="2" id="KW-0145">Chemotaxis</keyword>
<sequence length="672" mass="73359">MFHFRNPKRDTDTSLATLAAADAALAMIWFDLDATITNANQNFCQAMGYDASEVIGQKHAMFVSPKEAKSASYLAFWDSLRGGQTQQKTFARLHKNGSVVYIEASYIPLKDQNDKVTGVIKIASNVTEKTLSSNLNRAMAEAVSRSTAVIEFTMNGEILTANDNFLNALGYTLDDIKGEHHKIFMPKNEANTAEYAEFWQKLQSGEFIAGEFIRKAKDGSDVFIQASYNVILDPQGKPERVMKTAIDITSQRTAVNDLTGQMNAIHRVQAVIEFTPDGTILTANDNFLDALDYTLEDIKGRHHSMFVRENERNTEEYTQFWDMLNAGEFIDSEFVRVTKTGKEIWIQATYNPIFDTHGKVYKIVKFAADVTLFKTSIIDINAAITELSRGNLATSLPDEMPGELEALRTNFNSSLGRLAALIQQITLGIDNIQSEVDGIAAASEDLGHRTESQAASLIETASAITQLSSSVENSAEGAKTAAKAVSRARERSGEGREVVEQTITAMTDISHSSEEISKITSVIDDIAFQTNLLALNAGVEAARAGESGRGFAVVASEVRALAQRSSEAAREIANLIETSSNQVKSGVALVHESGTALKEIETLVSQVDGLVQNISSSSQEQATGLAEINKAVDQLDQVTQQNAAMFEESSAAVTMLKNQAQNLHRETNQFST</sequence>
<dbReference type="GO" id="GO:0007165">
    <property type="term" value="P:signal transduction"/>
    <property type="evidence" value="ECO:0007669"/>
    <property type="project" value="UniProtKB-KW"/>
</dbReference>
<dbReference type="Pfam" id="PF00015">
    <property type="entry name" value="MCPsignal"/>
    <property type="match status" value="1"/>
</dbReference>
<dbReference type="RefSeq" id="WP_085847682.1">
    <property type="nucleotide sequence ID" value="NZ_FNZV01000002.1"/>
</dbReference>
<dbReference type="SUPFAM" id="SSF58104">
    <property type="entry name" value="Methyl-accepting chemotaxis protein (MCP) signaling domain"/>
    <property type="match status" value="1"/>
</dbReference>
<dbReference type="InterPro" id="IPR004090">
    <property type="entry name" value="Chemotax_Me-accpt_rcpt"/>
</dbReference>
<protein>
    <submittedName>
        <fullName evidence="9">Biofilm dispersion protein BdlA</fullName>
    </submittedName>
</protein>
<keyword evidence="10" id="KW-1185">Reference proteome</keyword>
<gene>
    <name evidence="9" type="primary">bdlA</name>
    <name evidence="9" type="ORF">PAM7971_00778</name>
</gene>
<evidence type="ECO:0000259" key="5">
    <source>
        <dbReference type="PROSITE" id="PS50111"/>
    </source>
</evidence>
<accession>A0A1Y5RS87</accession>
<evidence type="ECO:0000256" key="1">
    <source>
        <dbReference type="ARBA" id="ARBA00004370"/>
    </source>
</evidence>
<dbReference type="SUPFAM" id="SSF55785">
    <property type="entry name" value="PYP-like sensor domain (PAS domain)"/>
    <property type="match status" value="3"/>
</dbReference>
<feature type="domain" description="PAC" evidence="7">
    <location>
        <begin position="330"/>
        <end position="382"/>
    </location>
</feature>
<evidence type="ECO:0000259" key="7">
    <source>
        <dbReference type="PROSITE" id="PS50113"/>
    </source>
</evidence>
<dbReference type="InterPro" id="IPR000700">
    <property type="entry name" value="PAS-assoc_C"/>
</dbReference>
<dbReference type="InterPro" id="IPR003660">
    <property type="entry name" value="HAMP_dom"/>
</dbReference>
<dbReference type="GO" id="GO:0006935">
    <property type="term" value="P:chemotaxis"/>
    <property type="evidence" value="ECO:0007669"/>
    <property type="project" value="UniProtKB-KW"/>
</dbReference>
<dbReference type="Pfam" id="PF08447">
    <property type="entry name" value="PAS_3"/>
    <property type="match status" value="3"/>
</dbReference>
<dbReference type="Gene3D" id="3.30.450.20">
    <property type="entry name" value="PAS domain"/>
    <property type="match status" value="3"/>
</dbReference>
<dbReference type="FunFam" id="1.10.287.950:FF:000001">
    <property type="entry name" value="Methyl-accepting chemotaxis sensory transducer"/>
    <property type="match status" value="1"/>
</dbReference>
<evidence type="ECO:0000313" key="9">
    <source>
        <dbReference type="EMBL" id="SLN23941.1"/>
    </source>
</evidence>
<dbReference type="CDD" id="cd11386">
    <property type="entry name" value="MCP_signal"/>
    <property type="match status" value="1"/>
</dbReference>
<dbReference type="SMART" id="SM00283">
    <property type="entry name" value="MA"/>
    <property type="match status" value="1"/>
</dbReference>
<dbReference type="PROSITE" id="PS50885">
    <property type="entry name" value="HAMP"/>
    <property type="match status" value="1"/>
</dbReference>
<evidence type="ECO:0000259" key="6">
    <source>
        <dbReference type="PROSITE" id="PS50112"/>
    </source>
</evidence>
<feature type="domain" description="HAMP" evidence="8">
    <location>
        <begin position="371"/>
        <end position="423"/>
    </location>
</feature>
<dbReference type="PROSITE" id="PS50111">
    <property type="entry name" value="CHEMOTAXIS_TRANSDUC_2"/>
    <property type="match status" value="1"/>
</dbReference>
<evidence type="ECO:0000256" key="4">
    <source>
        <dbReference type="PROSITE-ProRule" id="PRU00284"/>
    </source>
</evidence>
<dbReference type="PROSITE" id="PS50112">
    <property type="entry name" value="PAS"/>
    <property type="match status" value="2"/>
</dbReference>
<keyword evidence="4" id="KW-0807">Transducer</keyword>
<feature type="domain" description="PAC" evidence="7">
    <location>
        <begin position="84"/>
        <end position="138"/>
    </location>
</feature>
<dbReference type="STRING" id="658057.SAMN04488032_102308"/>
<feature type="domain" description="PAC" evidence="7">
    <location>
        <begin position="206"/>
        <end position="260"/>
    </location>
</feature>
<dbReference type="InterPro" id="IPR001610">
    <property type="entry name" value="PAC"/>
</dbReference>
<dbReference type="Gene3D" id="1.10.287.950">
    <property type="entry name" value="Methyl-accepting chemotaxis protein"/>
    <property type="match status" value="1"/>
</dbReference>
<name>A0A1Y5RS87_9RHOB</name>
<dbReference type="Proteomes" id="UP000193307">
    <property type="component" value="Unassembled WGS sequence"/>
</dbReference>
<dbReference type="PANTHER" id="PTHR43531">
    <property type="entry name" value="PROTEIN ICFG"/>
    <property type="match status" value="1"/>
</dbReference>
<dbReference type="InterPro" id="IPR051310">
    <property type="entry name" value="MCP_chemotaxis"/>
</dbReference>
<dbReference type="InterPro" id="IPR013655">
    <property type="entry name" value="PAS_fold_3"/>
</dbReference>
<feature type="domain" description="PAS" evidence="6">
    <location>
        <begin position="31"/>
        <end position="83"/>
    </location>
</feature>
<dbReference type="PRINTS" id="PR00260">
    <property type="entry name" value="CHEMTRNSDUCR"/>
</dbReference>
<reference evidence="9 10" key="1">
    <citation type="submission" date="2017-03" db="EMBL/GenBank/DDBJ databases">
        <authorList>
            <person name="Afonso C.L."/>
            <person name="Miller P.J."/>
            <person name="Scott M.A."/>
            <person name="Spackman E."/>
            <person name="Goraichik I."/>
            <person name="Dimitrov K.M."/>
            <person name="Suarez D.L."/>
            <person name="Swayne D.E."/>
        </authorList>
    </citation>
    <scope>NUCLEOTIDE SEQUENCE [LARGE SCALE GENOMIC DNA]</scope>
    <source>
        <strain evidence="9 10">CECT 7971</strain>
    </source>
</reference>
<dbReference type="PANTHER" id="PTHR43531:SF11">
    <property type="entry name" value="METHYL-ACCEPTING CHEMOTAXIS PROTEIN 3"/>
    <property type="match status" value="1"/>
</dbReference>
<feature type="domain" description="Methyl-accepting transducer" evidence="5">
    <location>
        <begin position="428"/>
        <end position="657"/>
    </location>
</feature>
<evidence type="ECO:0000313" key="10">
    <source>
        <dbReference type="Proteomes" id="UP000193307"/>
    </source>
</evidence>
<dbReference type="SMART" id="SM00091">
    <property type="entry name" value="PAS"/>
    <property type="match status" value="3"/>
</dbReference>
<dbReference type="PROSITE" id="PS50113">
    <property type="entry name" value="PAC"/>
    <property type="match status" value="3"/>
</dbReference>
<dbReference type="InterPro" id="IPR035965">
    <property type="entry name" value="PAS-like_dom_sf"/>
</dbReference>
<dbReference type="InterPro" id="IPR004089">
    <property type="entry name" value="MCPsignal_dom"/>
</dbReference>
<dbReference type="InterPro" id="IPR000014">
    <property type="entry name" value="PAS"/>
</dbReference>
<organism evidence="9 10">
    <name type="scientific">Pacificibacter marinus</name>
    <dbReference type="NCBI Taxonomy" id="658057"/>
    <lineage>
        <taxon>Bacteria</taxon>
        <taxon>Pseudomonadati</taxon>
        <taxon>Pseudomonadota</taxon>
        <taxon>Alphaproteobacteria</taxon>
        <taxon>Rhodobacterales</taxon>
        <taxon>Roseobacteraceae</taxon>
        <taxon>Pacificibacter</taxon>
    </lineage>
</organism>
<evidence type="ECO:0000256" key="2">
    <source>
        <dbReference type="ARBA" id="ARBA00022500"/>
    </source>
</evidence>
<comment type="subcellular location">
    <subcellularLocation>
        <location evidence="1">Membrane</location>
    </subcellularLocation>
</comment>
<dbReference type="NCBIfam" id="TIGR00229">
    <property type="entry name" value="sensory_box"/>
    <property type="match status" value="3"/>
</dbReference>